<dbReference type="InterPro" id="IPR006315">
    <property type="entry name" value="OM_autotransptr_brl_dom"/>
</dbReference>
<dbReference type="Proteomes" id="UP000322981">
    <property type="component" value="Unassembled WGS sequence"/>
</dbReference>
<sequence>MPMPFAHETCASRSRSSRARRRIAGFLLAALSVAAQPAAAFTLTPSGVVELALSPNSTVSQAFSVALGPDERFLDWEFNGLGNFVPSADQAAPRADYSFSDPGNLQHCEAVSGIATGVAATVTARIYGAAAPPQETAEIHILYEDPLAMSGSAPTLEGVPGERLSFSLGFSGGRAPYSATSTLGASVTTSGGQLSYQYVIPPGTPGGTLTDTVVLAGQGTACGGDSVRLTVTIKVLSGLSVTPSALELSALSLVGVATEASQTFSVNGGRAPYNLAILGGNGRVDPTRLDQAGSATYSVTIPADASASTLSDSIVVTDAAGSRIEVPVTVNISASNSLSGRHDLTPNQRNVARAIETVCPQLALMPNRNAEQEDLFRQCSDMLANASGSAIPGTLDQITTEKARAATSAAVEAGNQQLANIGSRLAALRRGTTGLSLQGLAVNIDGQTLSVDQVADAVSAQMRGGAAGGDSPFGRWGFFLNGSFNFGDKDATDNEAGFDFNTTGVTAGADYRFTDKFIAGGALGFGQSNVSFDSSGGDLDTDTWHLAAYGTYSWTDRAYVDAILEYGWHSYDSKRNIRYQVASSTSAVNRRARADYDGTQFGASVGAGYDFTSGPLSYGLYGRAGYIDVDVDGYNENGADGLNLSLDGFGATSVTTTLGARVSRVFNTATAVFVPQARIEWEHEYDQDADTLVARFAADPTATSFNIETDSPDRDYFRVGLGLSAVFPHGLSAFINYDTVLDRQYWSDHVIDVGLRWELY</sequence>
<dbReference type="OrthoDB" id="5699539at2"/>
<dbReference type="AlphaFoldDB" id="A0A5M8FU55"/>
<reference evidence="3 4" key="1">
    <citation type="submission" date="2019-09" db="EMBL/GenBank/DDBJ databases">
        <title>Whole-genome sequence of the purple sulfur bacterium Thiohalocapsa marina DSM 19078.</title>
        <authorList>
            <person name="Kyndt J.A."/>
            <person name="Meyer T.E."/>
        </authorList>
    </citation>
    <scope>NUCLEOTIDE SEQUENCE [LARGE SCALE GENOMIC DNA]</scope>
    <source>
        <strain evidence="3 4">DSM 19078</strain>
    </source>
</reference>
<proteinExistence type="predicted"/>
<dbReference type="GO" id="GO:0019867">
    <property type="term" value="C:outer membrane"/>
    <property type="evidence" value="ECO:0007669"/>
    <property type="project" value="InterPro"/>
</dbReference>
<dbReference type="SUPFAM" id="SSF103515">
    <property type="entry name" value="Autotransporter"/>
    <property type="match status" value="1"/>
</dbReference>
<accession>A0A5M8FU55</accession>
<comment type="caution">
    <text evidence="3">The sequence shown here is derived from an EMBL/GenBank/DDBJ whole genome shotgun (WGS) entry which is preliminary data.</text>
</comment>
<evidence type="ECO:0000313" key="3">
    <source>
        <dbReference type="EMBL" id="KAA6187351.1"/>
    </source>
</evidence>
<dbReference type="Pfam" id="PF03797">
    <property type="entry name" value="Autotransporter"/>
    <property type="match status" value="1"/>
</dbReference>
<evidence type="ECO:0000256" key="1">
    <source>
        <dbReference type="SAM" id="SignalP"/>
    </source>
</evidence>
<dbReference type="EMBL" id="VWXX01000002">
    <property type="protein sequence ID" value="KAA6187351.1"/>
    <property type="molecule type" value="Genomic_DNA"/>
</dbReference>
<feature type="domain" description="Autotransporter" evidence="2">
    <location>
        <begin position="471"/>
        <end position="759"/>
    </location>
</feature>
<feature type="signal peptide" evidence="1">
    <location>
        <begin position="1"/>
        <end position="40"/>
    </location>
</feature>
<dbReference type="NCBIfam" id="TIGR01414">
    <property type="entry name" value="autotrans_barl"/>
    <property type="match status" value="1"/>
</dbReference>
<evidence type="ECO:0000313" key="4">
    <source>
        <dbReference type="Proteomes" id="UP000322981"/>
    </source>
</evidence>
<organism evidence="3 4">
    <name type="scientific">Thiohalocapsa marina</name>
    <dbReference type="NCBI Taxonomy" id="424902"/>
    <lineage>
        <taxon>Bacteria</taxon>
        <taxon>Pseudomonadati</taxon>
        <taxon>Pseudomonadota</taxon>
        <taxon>Gammaproteobacteria</taxon>
        <taxon>Chromatiales</taxon>
        <taxon>Chromatiaceae</taxon>
        <taxon>Thiohalocapsa</taxon>
    </lineage>
</organism>
<gene>
    <name evidence="3" type="ORF">F2Q65_02170</name>
</gene>
<keyword evidence="4" id="KW-1185">Reference proteome</keyword>
<dbReference type="SMART" id="SM00869">
    <property type="entry name" value="Autotransporter"/>
    <property type="match status" value="1"/>
</dbReference>
<protein>
    <submittedName>
        <fullName evidence="3">Autotransporter outer membrane beta-barrel domain-containing protein</fullName>
    </submittedName>
</protein>
<name>A0A5M8FU55_9GAMM</name>
<dbReference type="Gene3D" id="2.40.128.130">
    <property type="entry name" value="Autotransporter beta-domain"/>
    <property type="match status" value="1"/>
</dbReference>
<evidence type="ECO:0000259" key="2">
    <source>
        <dbReference type="PROSITE" id="PS51208"/>
    </source>
</evidence>
<keyword evidence="1" id="KW-0732">Signal</keyword>
<dbReference type="InterPro" id="IPR005546">
    <property type="entry name" value="Autotransporte_beta"/>
</dbReference>
<feature type="chain" id="PRO_5024398178" evidence="1">
    <location>
        <begin position="41"/>
        <end position="760"/>
    </location>
</feature>
<dbReference type="PROSITE" id="PS51208">
    <property type="entry name" value="AUTOTRANSPORTER"/>
    <property type="match status" value="1"/>
</dbReference>
<dbReference type="InterPro" id="IPR036709">
    <property type="entry name" value="Autotransporte_beta_dom_sf"/>
</dbReference>